<name>A0AA39H2Y0_9BILA</name>
<evidence type="ECO:0000313" key="3">
    <source>
        <dbReference type="Proteomes" id="UP001175271"/>
    </source>
</evidence>
<organism evidence="2 3">
    <name type="scientific">Steinernema hermaphroditum</name>
    <dbReference type="NCBI Taxonomy" id="289476"/>
    <lineage>
        <taxon>Eukaryota</taxon>
        <taxon>Metazoa</taxon>
        <taxon>Ecdysozoa</taxon>
        <taxon>Nematoda</taxon>
        <taxon>Chromadorea</taxon>
        <taxon>Rhabditida</taxon>
        <taxon>Tylenchina</taxon>
        <taxon>Panagrolaimomorpha</taxon>
        <taxon>Strongyloidoidea</taxon>
        <taxon>Steinernematidae</taxon>
        <taxon>Steinernema</taxon>
    </lineage>
</organism>
<feature type="compositionally biased region" description="Low complexity" evidence="1">
    <location>
        <begin position="119"/>
        <end position="133"/>
    </location>
</feature>
<accession>A0AA39H2Y0</accession>
<evidence type="ECO:0000313" key="2">
    <source>
        <dbReference type="EMBL" id="KAK0398257.1"/>
    </source>
</evidence>
<proteinExistence type="predicted"/>
<dbReference type="EMBL" id="JAUCMV010000005">
    <property type="protein sequence ID" value="KAK0398257.1"/>
    <property type="molecule type" value="Genomic_DNA"/>
</dbReference>
<dbReference type="Proteomes" id="UP001175271">
    <property type="component" value="Unassembled WGS sequence"/>
</dbReference>
<keyword evidence="3" id="KW-1185">Reference proteome</keyword>
<gene>
    <name evidence="2" type="ORF">QR680_002502</name>
</gene>
<sequence>MAHKLSPSDMAYGVLEMIKARRRRNAEMDGESSDDSDAAYEMDLAENRRLAYGPLELSAAAASLQTASLQSSTLQNAVDIITISSDEEDELMPEMAEEEEEEEEPEDTEAIRRSRSRSRSSSSSSSRSLSSSRSRSRSRSRSLSTIYLGSDSDDDDNNNDNDDSDDSCVFLFEKKRSESPDHRYYHHGARAEAEEEDEEYLIRSIVFESALPSGIMSPLLQGTSSLSAPRRAPAPFSIEGTNPGFYAPINELLGFKMLSIDCSVDCDQEHPILIPKMSHPQDKQDLRQALDDLMNQEREEGLERLAEAMRSQVERMTPKERARHWAMGFFMDLNASIEEAREQGRIRSSADLEHLQLKRFESFLEDVFRTPSAGQDDEGADPSTE</sequence>
<feature type="region of interest" description="Disordered" evidence="1">
    <location>
        <begin position="80"/>
        <end position="164"/>
    </location>
</feature>
<evidence type="ECO:0000256" key="1">
    <source>
        <dbReference type="SAM" id="MobiDB-lite"/>
    </source>
</evidence>
<feature type="compositionally biased region" description="Acidic residues" evidence="1">
    <location>
        <begin position="151"/>
        <end position="164"/>
    </location>
</feature>
<feature type="compositionally biased region" description="Acidic residues" evidence="1">
    <location>
        <begin position="85"/>
        <end position="108"/>
    </location>
</feature>
<comment type="caution">
    <text evidence="2">The sequence shown here is derived from an EMBL/GenBank/DDBJ whole genome shotgun (WGS) entry which is preliminary data.</text>
</comment>
<reference evidence="2" key="1">
    <citation type="submission" date="2023-06" db="EMBL/GenBank/DDBJ databases">
        <title>Genomic analysis of the entomopathogenic nematode Steinernema hermaphroditum.</title>
        <authorList>
            <person name="Schwarz E.M."/>
            <person name="Heppert J.K."/>
            <person name="Baniya A."/>
            <person name="Schwartz H.T."/>
            <person name="Tan C.-H."/>
            <person name="Antoshechkin I."/>
            <person name="Sternberg P.W."/>
            <person name="Goodrich-Blair H."/>
            <person name="Dillman A.R."/>
        </authorList>
    </citation>
    <scope>NUCLEOTIDE SEQUENCE</scope>
    <source>
        <strain evidence="2">PS9179</strain>
        <tissue evidence="2">Whole animal</tissue>
    </source>
</reference>
<feature type="compositionally biased region" description="Acidic residues" evidence="1">
    <location>
        <begin position="28"/>
        <end position="41"/>
    </location>
</feature>
<protein>
    <submittedName>
        <fullName evidence="2">Uncharacterized protein</fullName>
    </submittedName>
</protein>
<dbReference type="AlphaFoldDB" id="A0AA39H2Y0"/>
<feature type="region of interest" description="Disordered" evidence="1">
    <location>
        <begin position="22"/>
        <end position="41"/>
    </location>
</feature>